<evidence type="ECO:0000256" key="2">
    <source>
        <dbReference type="ARBA" id="ARBA00022475"/>
    </source>
</evidence>
<dbReference type="InterPro" id="IPR052159">
    <property type="entry name" value="Competence_DNA_uptake"/>
</dbReference>
<evidence type="ECO:0000313" key="10">
    <source>
        <dbReference type="Proteomes" id="UP000615760"/>
    </source>
</evidence>
<feature type="domain" description="ComEC/Rec2-related protein" evidence="7">
    <location>
        <begin position="207"/>
        <end position="476"/>
    </location>
</feature>
<evidence type="ECO:0000259" key="7">
    <source>
        <dbReference type="Pfam" id="PF03772"/>
    </source>
</evidence>
<proteinExistence type="predicted"/>
<dbReference type="NCBIfam" id="TIGR00360">
    <property type="entry name" value="ComEC_N-term"/>
    <property type="match status" value="1"/>
</dbReference>
<feature type="transmembrane region" description="Helical" evidence="6">
    <location>
        <begin position="36"/>
        <end position="56"/>
    </location>
</feature>
<dbReference type="InterPro" id="IPR004477">
    <property type="entry name" value="ComEC_N"/>
</dbReference>
<keyword evidence="10" id="KW-1185">Reference proteome</keyword>
<comment type="caution">
    <text evidence="9">The sequence shown here is derived from an EMBL/GenBank/DDBJ whole genome shotgun (WGS) entry which is preliminary data.</text>
</comment>
<evidence type="ECO:0000256" key="1">
    <source>
        <dbReference type="ARBA" id="ARBA00004651"/>
    </source>
</evidence>
<evidence type="ECO:0000256" key="5">
    <source>
        <dbReference type="ARBA" id="ARBA00023136"/>
    </source>
</evidence>
<dbReference type="InterPro" id="IPR025405">
    <property type="entry name" value="DUF4131"/>
</dbReference>
<name>A0ABQ1JN55_9FLAO</name>
<evidence type="ECO:0000256" key="3">
    <source>
        <dbReference type="ARBA" id="ARBA00022692"/>
    </source>
</evidence>
<dbReference type="Pfam" id="PF03772">
    <property type="entry name" value="Competence"/>
    <property type="match status" value="1"/>
</dbReference>
<keyword evidence="3 6" id="KW-0812">Transmembrane</keyword>
<feature type="transmembrane region" description="Helical" evidence="6">
    <location>
        <begin position="6"/>
        <end position="24"/>
    </location>
</feature>
<feature type="transmembrane region" description="Helical" evidence="6">
    <location>
        <begin position="333"/>
        <end position="349"/>
    </location>
</feature>
<evidence type="ECO:0000256" key="4">
    <source>
        <dbReference type="ARBA" id="ARBA00022989"/>
    </source>
</evidence>
<feature type="transmembrane region" description="Helical" evidence="6">
    <location>
        <begin position="228"/>
        <end position="250"/>
    </location>
</feature>
<feature type="transmembrane region" description="Helical" evidence="6">
    <location>
        <begin position="484"/>
        <end position="504"/>
    </location>
</feature>
<evidence type="ECO:0000259" key="8">
    <source>
        <dbReference type="Pfam" id="PF13567"/>
    </source>
</evidence>
<keyword evidence="4 6" id="KW-1133">Transmembrane helix</keyword>
<reference evidence="10" key="1">
    <citation type="journal article" date="2019" name="Int. J. Syst. Evol. Microbiol.">
        <title>The Global Catalogue of Microorganisms (GCM) 10K type strain sequencing project: providing services to taxonomists for standard genome sequencing and annotation.</title>
        <authorList>
            <consortium name="The Broad Institute Genomics Platform"/>
            <consortium name="The Broad Institute Genome Sequencing Center for Infectious Disease"/>
            <person name="Wu L."/>
            <person name="Ma J."/>
        </authorList>
    </citation>
    <scope>NUCLEOTIDE SEQUENCE [LARGE SCALE GENOMIC DNA]</scope>
    <source>
        <strain evidence="10">CGMCC 1.15461</strain>
    </source>
</reference>
<feature type="domain" description="DUF4131" evidence="8">
    <location>
        <begin position="5"/>
        <end position="166"/>
    </location>
</feature>
<feature type="transmembrane region" description="Helical" evidence="6">
    <location>
        <begin position="422"/>
        <end position="445"/>
    </location>
</feature>
<evidence type="ECO:0000313" key="9">
    <source>
        <dbReference type="EMBL" id="GGB70420.1"/>
    </source>
</evidence>
<feature type="transmembrane region" description="Helical" evidence="6">
    <location>
        <begin position="457"/>
        <end position="477"/>
    </location>
</feature>
<feature type="transmembrane region" description="Helical" evidence="6">
    <location>
        <begin position="308"/>
        <end position="327"/>
    </location>
</feature>
<evidence type="ECO:0000256" key="6">
    <source>
        <dbReference type="SAM" id="Phobius"/>
    </source>
</evidence>
<keyword evidence="2" id="KW-1003">Cell membrane</keyword>
<dbReference type="EMBL" id="BMJE01000002">
    <property type="protein sequence ID" value="GGB70420.1"/>
    <property type="molecule type" value="Genomic_DNA"/>
</dbReference>
<feature type="transmembrane region" description="Helical" evidence="6">
    <location>
        <begin position="361"/>
        <end position="384"/>
    </location>
</feature>
<feature type="transmembrane region" description="Helical" evidence="6">
    <location>
        <begin position="390"/>
        <end position="415"/>
    </location>
</feature>
<comment type="subcellular location">
    <subcellularLocation>
        <location evidence="1">Cell membrane</location>
        <topology evidence="1">Multi-pass membrane protein</topology>
    </subcellularLocation>
</comment>
<dbReference type="PANTHER" id="PTHR30619">
    <property type="entry name" value="DNA INTERNALIZATION/COMPETENCE PROTEIN COMEC/REC2"/>
    <property type="match status" value="1"/>
</dbReference>
<protein>
    <submittedName>
        <fullName evidence="9">Competence protein ComEC</fullName>
    </submittedName>
</protein>
<gene>
    <name evidence="9" type="ORF">GCM10007424_07970</name>
</gene>
<keyword evidence="5 6" id="KW-0472">Membrane</keyword>
<dbReference type="PANTHER" id="PTHR30619:SF1">
    <property type="entry name" value="RECOMBINATION PROTEIN 2"/>
    <property type="match status" value="1"/>
</dbReference>
<accession>A0ABQ1JN55</accession>
<feature type="transmembrane region" description="Helical" evidence="6">
    <location>
        <begin position="262"/>
        <end position="278"/>
    </location>
</feature>
<dbReference type="Proteomes" id="UP000615760">
    <property type="component" value="Unassembled WGS sequence"/>
</dbReference>
<organism evidence="9 10">
    <name type="scientific">Flavobacterium suaedae</name>
    <dbReference type="NCBI Taxonomy" id="1767027"/>
    <lineage>
        <taxon>Bacteria</taxon>
        <taxon>Pseudomonadati</taxon>
        <taxon>Bacteroidota</taxon>
        <taxon>Flavobacteriia</taxon>
        <taxon>Flavobacteriales</taxon>
        <taxon>Flavobacteriaceae</taxon>
        <taxon>Flavobacterium</taxon>
    </lineage>
</organism>
<dbReference type="Pfam" id="PF13567">
    <property type="entry name" value="DUF4131"/>
    <property type="match status" value="1"/>
</dbReference>
<sequence>MLNQPLVVGLTIFAFIFTVASYFFSLKSLVQKPFFAILSWLFAFCLGMLSFSLHYAPNNPSHYSYLLAKNDSIPVIKGYISERLKPNDYNEKYFFKIQTVNSEPATGKLLLTIALDDDNSLLYPGDALALIEKPKPVTKALNPNQFDYATYMAKQNVFHQVKLKGNYVKLEQIKNFDFYKGELRRSLIRSFGKHGFSAETMNIIKALLLGQRQDINEELRTNYIDAGVIHILAISGLHIGILFYFLSIILKPLNRLKKKGKLLQLLITIVFLWSFAIITGLAASTVRAVVMLSFVSIGLYFNRNTNIFNTIAVSMLVLLLAKPNFLFDVGFQLSYAAVFAIVWMQPLYKKIRISKYKAVNYFIDIVAISFVAQLGVLPLSLYYFNQFPLLFPIANIVVIPLVTVLLIMGILTLVLNFVYTDLALLTGHILKLIIGIMNNFIKWVASFQDFVVKEISFTAPLMVSLYLIIITTILWLFKKNYKQSMALLGSVILFQCVYIGTKWYTKSKSEFIVFNDWNSNLIAYKNSNRVIFYTNDSAPEKNYNISTYSKSSFIDSTTLAPLKNMLWYNQKKILIIDSLGAYSKTMRPDILLLTHSPKINLDLVMNELKPKAVIADASNYKSYVQRWKATCRKKRIPFHATAEKGFYKVE</sequence>